<evidence type="ECO:0000313" key="1">
    <source>
        <dbReference type="EMBL" id="REG08566.1"/>
    </source>
</evidence>
<protein>
    <submittedName>
        <fullName evidence="1">3-methyladenine DNA glycosylase AlkD</fullName>
    </submittedName>
</protein>
<organism evidence="1 2">
    <name type="scientific">Pelolinea submarina</name>
    <dbReference type="NCBI Taxonomy" id="913107"/>
    <lineage>
        <taxon>Bacteria</taxon>
        <taxon>Bacillati</taxon>
        <taxon>Chloroflexota</taxon>
        <taxon>Anaerolineae</taxon>
        <taxon>Anaerolineales</taxon>
        <taxon>Anaerolineaceae</taxon>
        <taxon>Pelolinea</taxon>
    </lineage>
</organism>
<reference evidence="1 2" key="1">
    <citation type="submission" date="2018-08" db="EMBL/GenBank/DDBJ databases">
        <title>Genomic Encyclopedia of Type Strains, Phase IV (KMG-IV): sequencing the most valuable type-strain genomes for metagenomic binning, comparative biology and taxonomic classification.</title>
        <authorList>
            <person name="Goeker M."/>
        </authorList>
    </citation>
    <scope>NUCLEOTIDE SEQUENCE [LARGE SCALE GENOMIC DNA]</scope>
    <source>
        <strain evidence="1 2">DSM 23923</strain>
    </source>
</reference>
<accession>A0A347ZNT2</accession>
<dbReference type="RefSeq" id="WP_116225218.1">
    <property type="nucleotide sequence ID" value="NZ_AP018437.1"/>
</dbReference>
<dbReference type="EMBL" id="QUMS01000002">
    <property type="protein sequence ID" value="REG08566.1"/>
    <property type="molecule type" value="Genomic_DNA"/>
</dbReference>
<dbReference type="SUPFAM" id="SSF48371">
    <property type="entry name" value="ARM repeat"/>
    <property type="match status" value="1"/>
</dbReference>
<dbReference type="Gene3D" id="1.25.10.90">
    <property type="match status" value="1"/>
</dbReference>
<dbReference type="CDD" id="cd06561">
    <property type="entry name" value="AlkD_like"/>
    <property type="match status" value="1"/>
</dbReference>
<dbReference type="Pfam" id="PF08713">
    <property type="entry name" value="DNA_alkylation"/>
    <property type="match status" value="1"/>
</dbReference>
<dbReference type="PANTHER" id="PTHR41291">
    <property type="entry name" value="DNA ALKYLATION REPAIR PROTEIN"/>
    <property type="match status" value="1"/>
</dbReference>
<dbReference type="AlphaFoldDB" id="A0A347ZNT2"/>
<comment type="caution">
    <text evidence="1">The sequence shown here is derived from an EMBL/GenBank/DDBJ whole genome shotgun (WGS) entry which is preliminary data.</text>
</comment>
<dbReference type="Proteomes" id="UP000256388">
    <property type="component" value="Unassembled WGS sequence"/>
</dbReference>
<dbReference type="InterPro" id="IPR016024">
    <property type="entry name" value="ARM-type_fold"/>
</dbReference>
<proteinExistence type="predicted"/>
<sequence>MNSEQVLELLRSQANPEQLAGMARFAIQTDQRLGLSIYDLRRIAKEVPHEHQLALDLWESGIPDARLLASMIDVPEEATEEQLEAWVKDFNSWDICDQVCDNLFEFTPFAWGKVREWSIREEEFVKRAAYALISCLAWHDKSAVDQQFIDLFPIIQAGATDPRNFVKKAVNWALRNIGKRNMALNQAAIEQANLLLTLGDKTANWIARNALRELQNEKTQARVAKHPRS</sequence>
<gene>
    <name evidence="1" type="ORF">DFR64_1938</name>
</gene>
<dbReference type="OrthoDB" id="9784740at2"/>
<dbReference type="PANTHER" id="PTHR41291:SF1">
    <property type="entry name" value="DNA ALKYLATION REPAIR PROTEIN"/>
    <property type="match status" value="1"/>
</dbReference>
<keyword evidence="2" id="KW-1185">Reference proteome</keyword>
<name>A0A347ZNT2_9CHLR</name>
<evidence type="ECO:0000313" key="2">
    <source>
        <dbReference type="Proteomes" id="UP000256388"/>
    </source>
</evidence>
<dbReference type="InterPro" id="IPR014825">
    <property type="entry name" value="DNA_alkylation"/>
</dbReference>